<dbReference type="PATRIC" id="fig|1807.13.peg.3090"/>
<evidence type="ECO:0000313" key="1">
    <source>
        <dbReference type="EMBL" id="KKE98396.1"/>
    </source>
</evidence>
<reference evidence="1 2" key="1">
    <citation type="journal article" date="2015" name="Genome Announc.">
        <title>Draft Genome Sequence of Mycobacterium obuense Strain UC1, Isolated from Patient Sputum.</title>
        <authorList>
            <person name="Greninger A.L."/>
            <person name="Cunningham G."/>
            <person name="Hsu E.D."/>
            <person name="Yu J.M."/>
            <person name="Chiu C.Y."/>
            <person name="Miller S."/>
        </authorList>
    </citation>
    <scope>NUCLEOTIDE SEQUENCE [LARGE SCALE GENOMIC DNA]</scope>
    <source>
        <strain evidence="1 2">UC1</strain>
    </source>
</reference>
<sequence>MASFMGDASVGPDSAEMELAIEAASRSVDRACDRQFGTLDAPEARSYTAVRDYRGQWIIAVDDFATVDGLLVETVDAQGITTPITGVLPLPINAVANGRVWTQIAVPSGSPVVPSAAGGVRVTALWGWPEIPKTITLATLLQASRLYARRHAPFCVAGNEDVGQLRLLDKLDPDLAVSVRPFARVWGAV</sequence>
<proteinExistence type="predicted"/>
<name>A0A0M2JUG3_9MYCO</name>
<organism evidence="1 2">
    <name type="scientific">Mycolicibacterium obuense</name>
    <dbReference type="NCBI Taxonomy" id="1807"/>
    <lineage>
        <taxon>Bacteria</taxon>
        <taxon>Bacillati</taxon>
        <taxon>Actinomycetota</taxon>
        <taxon>Actinomycetes</taxon>
        <taxon>Mycobacteriales</taxon>
        <taxon>Mycobacteriaceae</taxon>
        <taxon>Mycolicibacterium</taxon>
    </lineage>
</organism>
<evidence type="ECO:0008006" key="3">
    <source>
        <dbReference type="Google" id="ProtNLM"/>
    </source>
</evidence>
<keyword evidence="2" id="KW-1185">Reference proteome</keyword>
<dbReference type="EMBL" id="LAUZ02000032">
    <property type="protein sequence ID" value="KKE98396.1"/>
    <property type="molecule type" value="Genomic_DNA"/>
</dbReference>
<accession>A0A0M2JUG3</accession>
<dbReference type="Proteomes" id="UP000034150">
    <property type="component" value="Unassembled WGS sequence"/>
</dbReference>
<dbReference type="AlphaFoldDB" id="A0A0M2JUG3"/>
<protein>
    <recommendedName>
        <fullName evidence="3">Phage gp6-like head-tail connector protein</fullName>
    </recommendedName>
</protein>
<dbReference type="OrthoDB" id="3387386at2"/>
<comment type="caution">
    <text evidence="1">The sequence shown here is derived from an EMBL/GenBank/DDBJ whole genome shotgun (WGS) entry which is preliminary data.</text>
</comment>
<evidence type="ECO:0000313" key="2">
    <source>
        <dbReference type="Proteomes" id="UP000034150"/>
    </source>
</evidence>
<gene>
    <name evidence="1" type="ORF">WN67_29505</name>
</gene>